<name>A0A507AZP6_9PEZI</name>
<evidence type="ECO:0000259" key="8">
    <source>
        <dbReference type="SMART" id="SM00066"/>
    </source>
</evidence>
<dbReference type="PANTHER" id="PTHR37534:SF10">
    <property type="entry name" value="ZN(II)2CYS6 TRANSCRIPTION FACTOR (EUROFUNG)"/>
    <property type="match status" value="1"/>
</dbReference>
<comment type="subcellular location">
    <subcellularLocation>
        <location evidence="1">Nucleus</location>
    </subcellularLocation>
</comment>
<evidence type="ECO:0000256" key="4">
    <source>
        <dbReference type="ARBA" id="ARBA00023125"/>
    </source>
</evidence>
<dbReference type="RefSeq" id="XP_030992200.1">
    <property type="nucleotide sequence ID" value="XM_031143405.1"/>
</dbReference>
<dbReference type="GO" id="GO:0045944">
    <property type="term" value="P:positive regulation of transcription by RNA polymerase II"/>
    <property type="evidence" value="ECO:0007669"/>
    <property type="project" value="TreeGrafter"/>
</dbReference>
<evidence type="ECO:0000256" key="6">
    <source>
        <dbReference type="ARBA" id="ARBA00023242"/>
    </source>
</evidence>
<dbReference type="STRING" id="1093900.A0A507AZP6"/>
<dbReference type="GeneID" id="41975986"/>
<keyword evidence="6" id="KW-0539">Nucleus</keyword>
<feature type="region of interest" description="Disordered" evidence="7">
    <location>
        <begin position="722"/>
        <end position="749"/>
    </location>
</feature>
<proteinExistence type="predicted"/>
<feature type="compositionally biased region" description="Basic and acidic residues" evidence="7">
    <location>
        <begin position="722"/>
        <end position="734"/>
    </location>
</feature>
<keyword evidence="5" id="KW-0804">Transcription</keyword>
<feature type="region of interest" description="Disordered" evidence="7">
    <location>
        <begin position="138"/>
        <end position="258"/>
    </location>
</feature>
<evidence type="ECO:0000313" key="10">
    <source>
        <dbReference type="Proteomes" id="UP000319257"/>
    </source>
</evidence>
<keyword evidence="4" id="KW-0238">DNA-binding</keyword>
<sequence>MEPSGDYYQQFLTSISGVGPDISSTPSPQDAHPPQFGHQSAPMPLGRPPVPSPYHHFGYFSGFPDGMVFNTSGSQRVRRKSAPGFEHIKHRRTRSGCYTCRSRRVKCDEGRPICARMDFPPYQTWRSTNRRFAGCKKGKRDCVYPEPTAPKQSAAASRKGQSSQQDQSPDSSHDDEEGDTEQESKLDTILDEEEQDSDAPTHPSLASVSAIRRSSTPSASGLQRLTVRARRDSETPSAEGNKSSSPATSTGTSSSLPPINLALPPLANFTDALRDDWTRLPQDVRFYLSYFHENVTHYHYAMVSDSDDFFRTILPSIAIHSDSLLYALVAFSAYHYALNDPNGNMSHFLQFYNQSVRLLLKALKKRDSHDIATLLTILQLATIEEYLGDWVNVMGHQKAAFELLTRMFVPESVMQSPPGRMSLSWYSRFDVFVGLMGSFETILPERWFLISLEYYQAQTAHDPQSVGLKFEEYSARLRLISMRMANIYGRRAKGLISDDVYATQHKRLNSELQEWRASWDPAIASPELLVKDFPNRTPLSAGDIVDPFAPGVLYAHPAFPLTVLGCEWHSIMMMHQCQSSSELSEQHMTEMTRRAYAICQAFATIEQWPYTPQGALTMIQSCIGIATLFLPQDERHHMWIRRRYARIESLGYIIPATTRKRMAELFRDQSCVRWWLPDDDGFTPLLKNLRSFADERNATVVSAQKGNLREIRHVFSRMRLRGTDERHQTPESEHGSLAGSIKGKGKALD</sequence>
<evidence type="ECO:0000256" key="1">
    <source>
        <dbReference type="ARBA" id="ARBA00004123"/>
    </source>
</evidence>
<dbReference type="SMART" id="SM00066">
    <property type="entry name" value="GAL4"/>
    <property type="match status" value="1"/>
</dbReference>
<feature type="domain" description="Zn(2)-C6 fungal-type" evidence="8">
    <location>
        <begin position="91"/>
        <end position="153"/>
    </location>
</feature>
<dbReference type="EMBL" id="SKBQ01000057">
    <property type="protein sequence ID" value="TPX10489.1"/>
    <property type="molecule type" value="Genomic_DNA"/>
</dbReference>
<dbReference type="InterPro" id="IPR021858">
    <property type="entry name" value="Fun_TF"/>
</dbReference>
<accession>A0A507AZP6</accession>
<dbReference type="GO" id="GO:0000981">
    <property type="term" value="F:DNA-binding transcription factor activity, RNA polymerase II-specific"/>
    <property type="evidence" value="ECO:0007669"/>
    <property type="project" value="InterPro"/>
</dbReference>
<dbReference type="Proteomes" id="UP000319257">
    <property type="component" value="Unassembled WGS sequence"/>
</dbReference>
<dbReference type="SUPFAM" id="SSF57701">
    <property type="entry name" value="Zn2/Cys6 DNA-binding domain"/>
    <property type="match status" value="1"/>
</dbReference>
<feature type="region of interest" description="Disordered" evidence="7">
    <location>
        <begin position="16"/>
        <end position="45"/>
    </location>
</feature>
<dbReference type="Pfam" id="PF11951">
    <property type="entry name" value="Fungal_trans_2"/>
    <property type="match status" value="1"/>
</dbReference>
<evidence type="ECO:0000313" key="9">
    <source>
        <dbReference type="EMBL" id="TPX10489.1"/>
    </source>
</evidence>
<organism evidence="9 10">
    <name type="scientific">Thyridium curvatum</name>
    <dbReference type="NCBI Taxonomy" id="1093900"/>
    <lineage>
        <taxon>Eukaryota</taxon>
        <taxon>Fungi</taxon>
        <taxon>Dikarya</taxon>
        <taxon>Ascomycota</taxon>
        <taxon>Pezizomycotina</taxon>
        <taxon>Sordariomycetes</taxon>
        <taxon>Sordariomycetidae</taxon>
        <taxon>Thyridiales</taxon>
        <taxon>Thyridiaceae</taxon>
        <taxon>Thyridium</taxon>
    </lineage>
</organism>
<dbReference type="Gene3D" id="4.10.240.10">
    <property type="entry name" value="Zn(2)-C6 fungal-type DNA-binding domain"/>
    <property type="match status" value="1"/>
</dbReference>
<evidence type="ECO:0000256" key="3">
    <source>
        <dbReference type="ARBA" id="ARBA00023015"/>
    </source>
</evidence>
<reference evidence="9 10" key="1">
    <citation type="submission" date="2019-06" db="EMBL/GenBank/DDBJ databases">
        <title>Draft genome sequence of the filamentous fungus Phialemoniopsis curvata isolated from diesel fuel.</title>
        <authorList>
            <person name="Varaljay V.A."/>
            <person name="Lyon W.J."/>
            <person name="Crouch A.L."/>
            <person name="Drake C.E."/>
            <person name="Hollomon J.M."/>
            <person name="Nadeau L.J."/>
            <person name="Nunn H.S."/>
            <person name="Stevenson B.S."/>
            <person name="Bojanowski C.L."/>
            <person name="Crookes-Goodson W.J."/>
        </authorList>
    </citation>
    <scope>NUCLEOTIDE SEQUENCE [LARGE SCALE GENOMIC DNA]</scope>
    <source>
        <strain evidence="9 10">D216</strain>
    </source>
</reference>
<dbReference type="CDD" id="cd00067">
    <property type="entry name" value="GAL4"/>
    <property type="match status" value="1"/>
</dbReference>
<evidence type="ECO:0000256" key="5">
    <source>
        <dbReference type="ARBA" id="ARBA00023163"/>
    </source>
</evidence>
<feature type="compositionally biased region" description="Low complexity" evidence="7">
    <location>
        <begin position="161"/>
        <end position="170"/>
    </location>
</feature>
<dbReference type="InterPro" id="IPR001138">
    <property type="entry name" value="Zn2Cys6_DnaBD"/>
</dbReference>
<gene>
    <name evidence="9" type="ORF">E0L32_008539</name>
</gene>
<dbReference type="GO" id="GO:0008270">
    <property type="term" value="F:zinc ion binding"/>
    <property type="evidence" value="ECO:0007669"/>
    <property type="project" value="InterPro"/>
</dbReference>
<dbReference type="AlphaFoldDB" id="A0A507AZP6"/>
<keyword evidence="2" id="KW-0862">Zinc</keyword>
<dbReference type="InterPro" id="IPR036864">
    <property type="entry name" value="Zn2-C6_fun-type_DNA-bd_sf"/>
</dbReference>
<feature type="compositionally biased region" description="Low complexity" evidence="7">
    <location>
        <begin position="243"/>
        <end position="258"/>
    </location>
</feature>
<dbReference type="InParanoid" id="A0A507AZP6"/>
<dbReference type="GO" id="GO:0000976">
    <property type="term" value="F:transcription cis-regulatory region binding"/>
    <property type="evidence" value="ECO:0007669"/>
    <property type="project" value="TreeGrafter"/>
</dbReference>
<dbReference type="OrthoDB" id="5278208at2759"/>
<dbReference type="PANTHER" id="PTHR37534">
    <property type="entry name" value="TRANSCRIPTIONAL ACTIVATOR PROTEIN UGA3"/>
    <property type="match status" value="1"/>
</dbReference>
<dbReference type="GO" id="GO:0005634">
    <property type="term" value="C:nucleus"/>
    <property type="evidence" value="ECO:0007669"/>
    <property type="project" value="UniProtKB-SubCell"/>
</dbReference>
<feature type="compositionally biased region" description="Polar residues" evidence="7">
    <location>
        <begin position="16"/>
        <end position="28"/>
    </location>
</feature>
<evidence type="ECO:0000256" key="7">
    <source>
        <dbReference type="SAM" id="MobiDB-lite"/>
    </source>
</evidence>
<keyword evidence="10" id="KW-1185">Reference proteome</keyword>
<comment type="caution">
    <text evidence="9">The sequence shown here is derived from an EMBL/GenBank/DDBJ whole genome shotgun (WGS) entry which is preliminary data.</text>
</comment>
<keyword evidence="3" id="KW-0805">Transcription regulation</keyword>
<protein>
    <recommendedName>
        <fullName evidence="8">Zn(2)-C6 fungal-type domain-containing protein</fullName>
    </recommendedName>
</protein>
<evidence type="ECO:0000256" key="2">
    <source>
        <dbReference type="ARBA" id="ARBA00022833"/>
    </source>
</evidence>
<feature type="compositionally biased region" description="Polar residues" evidence="7">
    <location>
        <begin position="204"/>
        <end position="223"/>
    </location>
</feature>